<accession>A0A5E4RQA3</accession>
<dbReference type="EMBL" id="CABPSB010000001">
    <property type="protein sequence ID" value="VVD65580.1"/>
    <property type="molecule type" value="Genomic_DNA"/>
</dbReference>
<reference evidence="1 2" key="1">
    <citation type="submission" date="2019-08" db="EMBL/GenBank/DDBJ databases">
        <authorList>
            <person name="Peeters C."/>
        </authorList>
    </citation>
    <scope>NUCLEOTIDE SEQUENCE [LARGE SCALE GENOMIC DNA]</scope>
    <source>
        <strain evidence="1 2">LMG 31108</strain>
    </source>
</reference>
<protein>
    <submittedName>
        <fullName evidence="1">Uncharacterized protein</fullName>
    </submittedName>
</protein>
<evidence type="ECO:0000313" key="1">
    <source>
        <dbReference type="EMBL" id="VVD65580.1"/>
    </source>
</evidence>
<sequence length="585" mass="63921">MISGALDALRGALHPCRTLESPSAEFTHAMEVLQERLQTCSAGSAQLDDAIHRVEKAFCKGEGRKAIKQCFTRDVDHTTFVRRLVRNHIMTTETGLTHALRTHEYYQLDRQARGLINALRPEVRAEIVRRWAQAEGTSVHVTEGKFIALDIPGTDFRISLMGGGLSEKGLNLSQQEATQLLLARPEGEPPGSTLLQMLPGLPQDHAPADYHLIGAAIGADGSLLPGVDPDAAYALAAPAHDKVFNNSGDVSLRERFARFFSRVGDNRRAAQSREIVATIRAEMRPAENMENGEVAREGLTTIGEVRRFNQMGVAENRRWAGFHYARANEPRMAASQYLKSAASFAGVGDQVMAARMYASALEKMATFDVFPKVGNVLTQAIEGYKSDVDGASRISARCADAFVARGLYVSAAMIHELAAEALDAVGAGPASTLATSHREMARTYFASVGLSSEDRDFAAMIRTAIDANLEALASDDGLQRQGYAIRFEDKCDFISAEEFDVQSPTEWVLLRRGKASDAKHVYDLMTDASRQRLLETKNSRHPYRQDPLSASDFIDDVAALDMLLSPATKDRASADASEDIESTDL</sequence>
<dbReference type="Proteomes" id="UP000406256">
    <property type="component" value="Unassembled WGS sequence"/>
</dbReference>
<proteinExistence type="predicted"/>
<gene>
    <name evidence="1" type="ORF">PAN31108_00339</name>
</gene>
<keyword evidence="2" id="KW-1185">Reference proteome</keyword>
<evidence type="ECO:0000313" key="2">
    <source>
        <dbReference type="Proteomes" id="UP000406256"/>
    </source>
</evidence>
<dbReference type="AlphaFoldDB" id="A0A5E4RQA3"/>
<name>A0A5E4RQA3_9BURK</name>
<organism evidence="1 2">
    <name type="scientific">Pandoraea anhela</name>
    <dbReference type="NCBI Taxonomy" id="2508295"/>
    <lineage>
        <taxon>Bacteria</taxon>
        <taxon>Pseudomonadati</taxon>
        <taxon>Pseudomonadota</taxon>
        <taxon>Betaproteobacteria</taxon>
        <taxon>Burkholderiales</taxon>
        <taxon>Burkholderiaceae</taxon>
        <taxon>Pandoraea</taxon>
    </lineage>
</organism>